<feature type="transmembrane region" description="Helical" evidence="7">
    <location>
        <begin position="39"/>
        <end position="64"/>
    </location>
</feature>
<keyword evidence="5 7" id="KW-1133">Transmembrane helix</keyword>
<feature type="transmembrane region" description="Helical" evidence="7">
    <location>
        <begin position="76"/>
        <end position="96"/>
    </location>
</feature>
<keyword evidence="6 7" id="KW-0472">Membrane</keyword>
<feature type="transmembrane region" description="Helical" evidence="7">
    <location>
        <begin position="376"/>
        <end position="395"/>
    </location>
</feature>
<dbReference type="EMBL" id="FNPX01000029">
    <property type="protein sequence ID" value="SDZ60105.1"/>
    <property type="molecule type" value="Genomic_DNA"/>
</dbReference>
<dbReference type="GO" id="GO:0005886">
    <property type="term" value="C:plasma membrane"/>
    <property type="evidence" value="ECO:0007669"/>
    <property type="project" value="UniProtKB-SubCell"/>
</dbReference>
<dbReference type="STRING" id="1244108.SAMN05444004_12916"/>
<feature type="transmembrane region" description="Helical" evidence="7">
    <location>
        <begin position="321"/>
        <end position="345"/>
    </location>
</feature>
<feature type="transmembrane region" description="Helical" evidence="7">
    <location>
        <begin position="141"/>
        <end position="162"/>
    </location>
</feature>
<feature type="transmembrane region" description="Helical" evidence="7">
    <location>
        <begin position="168"/>
        <end position="187"/>
    </location>
</feature>
<dbReference type="RefSeq" id="WP_092647894.1">
    <property type="nucleotide sequence ID" value="NZ_FNPX01000029.1"/>
</dbReference>
<dbReference type="PANTHER" id="PTHR30250">
    <property type="entry name" value="PST FAMILY PREDICTED COLANIC ACID TRANSPORTER"/>
    <property type="match status" value="1"/>
</dbReference>
<dbReference type="Pfam" id="PF13440">
    <property type="entry name" value="Polysacc_synt_3"/>
    <property type="match status" value="1"/>
</dbReference>
<keyword evidence="3" id="KW-1003">Cell membrane</keyword>
<evidence type="ECO:0000256" key="4">
    <source>
        <dbReference type="ARBA" id="ARBA00022692"/>
    </source>
</evidence>
<sequence length="491" mass="53138">MSKVRRGVVALVAEKYTCQLIAVITLAAMSRILTPAETGIYLIANTVIMLSENLRMFGVGIFIVQEHDLKNEIVRSVFTINLLMSLTIALGIYLSSGAISSYFAEPELVHLLSVAVIAFVIAPFGGSILSLMQRDLLFSNLAVLNVICAIITAIVTISLGVLGFGPVSYVWGFVASSVALVAGAIYFRPEFWLFRPSLFESRRILKFGVISSSVTVLNMAYDMLPRLALGRILGVDAVGLYARAVTVCQLPDRALVSALQPIVLPAMAAQTRAGGNLKHSYLRGHALMSAIQWPTLIMLALLADPVVGILLGAQWGETAPLVRVIALSTMALAPAFMTFPLLVSLGRIRDTLWSSLICLPPSMLIVIVSANISLSAVAYSLLIIAPMQMYVALIFVRRAIDLSWSDLFVASRRSVFLSLGTAAVPLALILVSSNGFDLSFGETLIAILGGAIGWFLMVIFTDHPIKGEVLAVLEMMAQTRWCRNFRAKLNF</sequence>
<evidence type="ECO:0000256" key="6">
    <source>
        <dbReference type="ARBA" id="ARBA00023136"/>
    </source>
</evidence>
<feature type="transmembrane region" description="Helical" evidence="7">
    <location>
        <begin position="12"/>
        <end position="33"/>
    </location>
</feature>
<comment type="subcellular location">
    <subcellularLocation>
        <location evidence="1">Cell membrane</location>
        <topology evidence="1">Multi-pass membrane protein</topology>
    </subcellularLocation>
</comment>
<dbReference type="PANTHER" id="PTHR30250:SF10">
    <property type="entry name" value="LIPOPOLYSACCHARIDE BIOSYNTHESIS PROTEIN WZXC"/>
    <property type="match status" value="1"/>
</dbReference>
<proteinExistence type="inferred from homology"/>
<dbReference type="Proteomes" id="UP000198914">
    <property type="component" value="Unassembled WGS sequence"/>
</dbReference>
<feature type="transmembrane region" description="Helical" evidence="7">
    <location>
        <begin position="352"/>
        <end position="370"/>
    </location>
</feature>
<evidence type="ECO:0000256" key="2">
    <source>
        <dbReference type="ARBA" id="ARBA00007430"/>
    </source>
</evidence>
<evidence type="ECO:0000256" key="5">
    <source>
        <dbReference type="ARBA" id="ARBA00022989"/>
    </source>
</evidence>
<reference evidence="9" key="1">
    <citation type="submission" date="2016-10" db="EMBL/GenBank/DDBJ databases">
        <authorList>
            <person name="Varghese N."/>
            <person name="Submissions S."/>
        </authorList>
    </citation>
    <scope>NUCLEOTIDE SEQUENCE [LARGE SCALE GENOMIC DNA]</scope>
    <source>
        <strain evidence="9">DSM 100420</strain>
    </source>
</reference>
<gene>
    <name evidence="8" type="ORF">SAMN05444004_12916</name>
</gene>
<organism evidence="8 9">
    <name type="scientific">Jannaschia faecimaris</name>
    <dbReference type="NCBI Taxonomy" id="1244108"/>
    <lineage>
        <taxon>Bacteria</taxon>
        <taxon>Pseudomonadati</taxon>
        <taxon>Pseudomonadota</taxon>
        <taxon>Alphaproteobacteria</taxon>
        <taxon>Rhodobacterales</taxon>
        <taxon>Roseobacteraceae</taxon>
        <taxon>Jannaschia</taxon>
    </lineage>
</organism>
<protein>
    <submittedName>
        <fullName evidence="8">Membrane protein involved in the export of O-antigen and teichoic acid</fullName>
    </submittedName>
</protein>
<comment type="similarity">
    <text evidence="2">Belongs to the polysaccharide synthase family.</text>
</comment>
<evidence type="ECO:0000313" key="9">
    <source>
        <dbReference type="Proteomes" id="UP000198914"/>
    </source>
</evidence>
<keyword evidence="4 7" id="KW-0812">Transmembrane</keyword>
<keyword evidence="9" id="KW-1185">Reference proteome</keyword>
<evidence type="ECO:0000256" key="7">
    <source>
        <dbReference type="SAM" id="Phobius"/>
    </source>
</evidence>
<evidence type="ECO:0000256" key="1">
    <source>
        <dbReference type="ARBA" id="ARBA00004651"/>
    </source>
</evidence>
<feature type="transmembrane region" description="Helical" evidence="7">
    <location>
        <begin position="108"/>
        <end position="129"/>
    </location>
</feature>
<evidence type="ECO:0000256" key="3">
    <source>
        <dbReference type="ARBA" id="ARBA00022475"/>
    </source>
</evidence>
<feature type="transmembrane region" description="Helical" evidence="7">
    <location>
        <begin position="293"/>
        <end position="315"/>
    </location>
</feature>
<evidence type="ECO:0000313" key="8">
    <source>
        <dbReference type="EMBL" id="SDZ60105.1"/>
    </source>
</evidence>
<dbReference type="OrthoDB" id="7356923at2"/>
<dbReference type="InterPro" id="IPR050833">
    <property type="entry name" value="Poly_Biosynth_Transport"/>
</dbReference>
<feature type="transmembrane region" description="Helical" evidence="7">
    <location>
        <begin position="415"/>
        <end position="432"/>
    </location>
</feature>
<feature type="transmembrane region" description="Helical" evidence="7">
    <location>
        <begin position="438"/>
        <end position="460"/>
    </location>
</feature>
<name>A0A1H3UE18_9RHOB</name>
<dbReference type="AlphaFoldDB" id="A0A1H3UE18"/>
<accession>A0A1H3UE18</accession>